<dbReference type="InterPro" id="IPR027056">
    <property type="entry name" value="Gluconate_2DH_su3"/>
</dbReference>
<gene>
    <name evidence="1" type="ORF">J2W94_001450</name>
</gene>
<accession>A0ABU1RQW0</accession>
<evidence type="ECO:0008006" key="3">
    <source>
        <dbReference type="Google" id="ProtNLM"/>
    </source>
</evidence>
<dbReference type="PROSITE" id="PS51257">
    <property type="entry name" value="PROKAR_LIPOPROTEIN"/>
    <property type="match status" value="1"/>
</dbReference>
<reference evidence="1 2" key="1">
    <citation type="submission" date="2023-07" db="EMBL/GenBank/DDBJ databases">
        <title>Sorghum-associated microbial communities from plants grown in Nebraska, USA.</title>
        <authorList>
            <person name="Schachtman D."/>
        </authorList>
    </citation>
    <scope>NUCLEOTIDE SEQUENCE [LARGE SCALE GENOMIC DNA]</scope>
    <source>
        <strain evidence="1 2">BE107</strain>
    </source>
</reference>
<sequence>MTRREALKTASALLGGALLAPAVLTGCKPEDQKAAPKGLRLDDEALLGHIADTLLPTTAASPGAAAAGVGATMFLLLSECQSAEAQQRVANGLLELRATCRARGVASFDAMTQTQREQLLGEIDTAAQQAGDTHWFAVARGLALHAYFTSEIGMTQATRFVLVPGRWEGCIPLEPGQPAWG</sequence>
<dbReference type="Proteomes" id="UP001254759">
    <property type="component" value="Unassembled WGS sequence"/>
</dbReference>
<evidence type="ECO:0000313" key="2">
    <source>
        <dbReference type="Proteomes" id="UP001254759"/>
    </source>
</evidence>
<dbReference type="RefSeq" id="WP_310091679.1">
    <property type="nucleotide sequence ID" value="NZ_JAVDTT010000002.1"/>
</dbReference>
<organism evidence="1 2">
    <name type="scientific">Pseudoxanthomonas sacheonensis</name>
    <dbReference type="NCBI Taxonomy" id="443615"/>
    <lineage>
        <taxon>Bacteria</taxon>
        <taxon>Pseudomonadati</taxon>
        <taxon>Pseudomonadota</taxon>
        <taxon>Gammaproteobacteria</taxon>
        <taxon>Lysobacterales</taxon>
        <taxon>Lysobacteraceae</taxon>
        <taxon>Pseudoxanthomonas</taxon>
    </lineage>
</organism>
<evidence type="ECO:0000313" key="1">
    <source>
        <dbReference type="EMBL" id="MDR6841165.1"/>
    </source>
</evidence>
<dbReference type="EMBL" id="JAVDTT010000002">
    <property type="protein sequence ID" value="MDR6841165.1"/>
    <property type="molecule type" value="Genomic_DNA"/>
</dbReference>
<proteinExistence type="predicted"/>
<keyword evidence="2" id="KW-1185">Reference proteome</keyword>
<comment type="caution">
    <text evidence="1">The sequence shown here is derived from an EMBL/GenBank/DDBJ whole genome shotgun (WGS) entry which is preliminary data.</text>
</comment>
<protein>
    <recommendedName>
        <fullName evidence="3">Twin-arginine translocation pathway signal</fullName>
    </recommendedName>
</protein>
<dbReference type="Pfam" id="PF13618">
    <property type="entry name" value="Gluconate_2-dh3"/>
    <property type="match status" value="1"/>
</dbReference>
<name>A0ABU1RQW0_9GAMM</name>